<evidence type="ECO:0000256" key="1">
    <source>
        <dbReference type="SAM" id="MobiDB-lite"/>
    </source>
</evidence>
<feature type="region of interest" description="Disordered" evidence="1">
    <location>
        <begin position="1"/>
        <end position="72"/>
    </location>
</feature>
<proteinExistence type="predicted"/>
<feature type="compositionally biased region" description="Low complexity" evidence="1">
    <location>
        <begin position="365"/>
        <end position="378"/>
    </location>
</feature>
<dbReference type="GeneID" id="98139638"/>
<feature type="compositionally biased region" description="Acidic residues" evidence="1">
    <location>
        <begin position="212"/>
        <end position="228"/>
    </location>
</feature>
<keyword evidence="3" id="KW-1185">Reference proteome</keyword>
<evidence type="ECO:0000313" key="3">
    <source>
        <dbReference type="Proteomes" id="UP001610432"/>
    </source>
</evidence>
<feature type="compositionally biased region" description="Polar residues" evidence="1">
    <location>
        <begin position="45"/>
        <end position="61"/>
    </location>
</feature>
<feature type="region of interest" description="Disordered" evidence="1">
    <location>
        <begin position="116"/>
        <end position="393"/>
    </location>
</feature>
<feature type="compositionally biased region" description="Low complexity" evidence="1">
    <location>
        <begin position="116"/>
        <end position="128"/>
    </location>
</feature>
<protein>
    <submittedName>
        <fullName evidence="2">Uncharacterized protein</fullName>
    </submittedName>
</protein>
<dbReference type="RefSeq" id="XP_070885578.1">
    <property type="nucleotide sequence ID" value="XM_071024566.1"/>
</dbReference>
<feature type="compositionally biased region" description="Low complexity" evidence="1">
    <location>
        <begin position="7"/>
        <end position="30"/>
    </location>
</feature>
<sequence>MLATAMPPQASHHLPLSSSSSGAEASASHPIMPPAIPPQPSSVSHPSMSCGLTSNGTTSRPSAPPRPKLTLQTSALPVAFGSSSTGLSLSLAAGPTASPTVRNTFKNAYDFVYPSSATASPSRTSISRLSKPSSPFTSSNPYQLPLGVRSILRNSPLESKRRSNSVAPSAQKGASTSRRVFFPTKKQVTYRNPLEEEIETVTYTARHSDLVSESEADSCETSSDEESDYSTSSTVSSETTPSDDGDGETEPTASGPTSEKKKKRKYRNSERQVRAVALMDGLEDPYVSLTPQTPRQGRLKRRRAWRWTLGPLEGTHLSDATERRPSVPTHNAPKSPILGTEKEPTKEPNLPEVAAPDPKTRAKLSASISITSSDISKSNATLSQEPSDPDPPH</sequence>
<reference evidence="2 3" key="1">
    <citation type="submission" date="2024-07" db="EMBL/GenBank/DDBJ databases">
        <title>Section-level genome sequencing and comparative genomics of Aspergillus sections Usti and Cavernicolus.</title>
        <authorList>
            <consortium name="Lawrence Berkeley National Laboratory"/>
            <person name="Nybo J.L."/>
            <person name="Vesth T.C."/>
            <person name="Theobald S."/>
            <person name="Frisvad J.C."/>
            <person name="Larsen T.O."/>
            <person name="Kjaerboelling I."/>
            <person name="Rothschild-Mancinelli K."/>
            <person name="Lyhne E.K."/>
            <person name="Kogle M.E."/>
            <person name="Barry K."/>
            <person name="Clum A."/>
            <person name="Na H."/>
            <person name="Ledsgaard L."/>
            <person name="Lin J."/>
            <person name="Lipzen A."/>
            <person name="Kuo A."/>
            <person name="Riley R."/>
            <person name="Mondo S."/>
            <person name="Labutti K."/>
            <person name="Haridas S."/>
            <person name="Pangalinan J."/>
            <person name="Salamov A.A."/>
            <person name="Simmons B.A."/>
            <person name="Magnuson J.K."/>
            <person name="Chen J."/>
            <person name="Drula E."/>
            <person name="Henrissat B."/>
            <person name="Wiebenga A."/>
            <person name="Lubbers R.J."/>
            <person name="Gomes A.C."/>
            <person name="Macurrencykelacurrency M.R."/>
            <person name="Stajich J."/>
            <person name="Grigoriev I.V."/>
            <person name="Mortensen U.H."/>
            <person name="De Vries R.P."/>
            <person name="Baker S.E."/>
            <person name="Andersen M.R."/>
        </authorList>
    </citation>
    <scope>NUCLEOTIDE SEQUENCE [LARGE SCALE GENOMIC DNA]</scope>
    <source>
        <strain evidence="2 3">CBS 449.75</strain>
    </source>
</reference>
<evidence type="ECO:0000313" key="2">
    <source>
        <dbReference type="EMBL" id="KAL2866599.1"/>
    </source>
</evidence>
<gene>
    <name evidence="2" type="ORF">BJX67DRAFT_133038</name>
</gene>
<feature type="compositionally biased region" description="Polar residues" evidence="1">
    <location>
        <begin position="164"/>
        <end position="178"/>
    </location>
</feature>
<feature type="compositionally biased region" description="Pro residues" evidence="1">
    <location>
        <begin position="31"/>
        <end position="40"/>
    </location>
</feature>
<dbReference type="Proteomes" id="UP001610432">
    <property type="component" value="Unassembled WGS sequence"/>
</dbReference>
<name>A0ABR4LPZ4_9EURO</name>
<feature type="compositionally biased region" description="Polar residues" evidence="1">
    <location>
        <begin position="130"/>
        <end position="142"/>
    </location>
</feature>
<accession>A0ABR4LPZ4</accession>
<feature type="compositionally biased region" description="Low complexity" evidence="1">
    <location>
        <begin position="229"/>
        <end position="240"/>
    </location>
</feature>
<comment type="caution">
    <text evidence="2">The sequence shown here is derived from an EMBL/GenBank/DDBJ whole genome shotgun (WGS) entry which is preliminary data.</text>
</comment>
<dbReference type="EMBL" id="JBFXLQ010000024">
    <property type="protein sequence ID" value="KAL2866599.1"/>
    <property type="molecule type" value="Genomic_DNA"/>
</dbReference>
<organism evidence="2 3">
    <name type="scientific">Aspergillus lucknowensis</name>
    <dbReference type="NCBI Taxonomy" id="176173"/>
    <lineage>
        <taxon>Eukaryota</taxon>
        <taxon>Fungi</taxon>
        <taxon>Dikarya</taxon>
        <taxon>Ascomycota</taxon>
        <taxon>Pezizomycotina</taxon>
        <taxon>Eurotiomycetes</taxon>
        <taxon>Eurotiomycetidae</taxon>
        <taxon>Eurotiales</taxon>
        <taxon>Aspergillaceae</taxon>
        <taxon>Aspergillus</taxon>
        <taxon>Aspergillus subgen. Nidulantes</taxon>
    </lineage>
</organism>